<gene>
    <name evidence="2" type="ORF">GON03_07785</name>
</gene>
<dbReference type="RefSeq" id="WP_157341578.1">
    <property type="nucleotide sequence ID" value="NZ_WSEK01000004.1"/>
</dbReference>
<feature type="compositionally biased region" description="Low complexity" evidence="1">
    <location>
        <begin position="28"/>
        <end position="39"/>
    </location>
</feature>
<reference evidence="2 3" key="1">
    <citation type="submission" date="2019-12" db="EMBL/GenBank/DDBJ databases">
        <authorList>
            <person name="Huq M.A."/>
        </authorList>
    </citation>
    <scope>NUCLEOTIDE SEQUENCE [LARGE SCALE GENOMIC DNA]</scope>
    <source>
        <strain evidence="2 3">MAH-18</strain>
    </source>
</reference>
<organism evidence="2 3">
    <name type="scientific">Nocardioides agri</name>
    <dbReference type="NCBI Taxonomy" id="2682843"/>
    <lineage>
        <taxon>Bacteria</taxon>
        <taxon>Bacillati</taxon>
        <taxon>Actinomycetota</taxon>
        <taxon>Actinomycetes</taxon>
        <taxon>Propionibacteriales</taxon>
        <taxon>Nocardioidaceae</taxon>
        <taxon>Nocardioides</taxon>
    </lineage>
</organism>
<evidence type="ECO:0000313" key="2">
    <source>
        <dbReference type="EMBL" id="MVQ49079.1"/>
    </source>
</evidence>
<dbReference type="InterPro" id="IPR012334">
    <property type="entry name" value="Pectin_lyas_fold"/>
</dbReference>
<dbReference type="Gene3D" id="2.160.20.10">
    <property type="entry name" value="Single-stranded right-handed beta-helix, Pectin lyase-like"/>
    <property type="match status" value="1"/>
</dbReference>
<dbReference type="AlphaFoldDB" id="A0A6L6XP82"/>
<name>A0A6L6XP82_9ACTN</name>
<evidence type="ECO:0000256" key="1">
    <source>
        <dbReference type="SAM" id="MobiDB-lite"/>
    </source>
</evidence>
<dbReference type="InterPro" id="IPR011050">
    <property type="entry name" value="Pectin_lyase_fold/virulence"/>
</dbReference>
<accession>A0A6L6XP82</accession>
<dbReference type="Proteomes" id="UP000473525">
    <property type="component" value="Unassembled WGS sequence"/>
</dbReference>
<protein>
    <recommendedName>
        <fullName evidence="4">Right handed beta helix domain-containing protein</fullName>
    </recommendedName>
</protein>
<comment type="caution">
    <text evidence="2">The sequence shown here is derived from an EMBL/GenBank/DDBJ whole genome shotgun (WGS) entry which is preliminary data.</text>
</comment>
<keyword evidence="3" id="KW-1185">Reference proteome</keyword>
<proteinExistence type="predicted"/>
<sequence length="418" mass="43309">MDWRARNGLGFALVAVVVASMSLVGSPPSATSAAAASTSRATHAGERALPAPKVRLELRQDRVTTTQRARVRVSLRLPSVQAQRLTGRVRVTAKGGSTLRRAHGRAVAGKATIALPKLKTGVYRVRATFLGTKRLGRAHSAYQTLRVVTGVGAAGPQPAPPAGFPNASNTGVPAGTTLTAYTGSSTISRANTVIDGKTLGCIEVTAPGVVIRNSKITCKPTYAAVTVDDGGFAGAPLLLEDVEIDCGDNPGHGIGEANVTVRRANIHGCENGLDVNQSITVEDSYIHDLYNSSEAHADGIQLAGHLEGGGFVEGAKNVTIRHNTIYGVGPDGSLGTSAIISNPRGDTNILIEANLLAGGAYTLYCDRPGAGIAYRVIDNHFSTRFSPSVGAFGPTDGCADEERSGNVVHETGAAVRFD</sequence>
<dbReference type="SUPFAM" id="SSF51126">
    <property type="entry name" value="Pectin lyase-like"/>
    <property type="match status" value="1"/>
</dbReference>
<feature type="region of interest" description="Disordered" evidence="1">
    <location>
        <begin position="28"/>
        <end position="49"/>
    </location>
</feature>
<evidence type="ECO:0000313" key="3">
    <source>
        <dbReference type="Proteomes" id="UP000473525"/>
    </source>
</evidence>
<dbReference type="EMBL" id="WSEK01000004">
    <property type="protein sequence ID" value="MVQ49079.1"/>
    <property type="molecule type" value="Genomic_DNA"/>
</dbReference>
<evidence type="ECO:0008006" key="4">
    <source>
        <dbReference type="Google" id="ProtNLM"/>
    </source>
</evidence>